<evidence type="ECO:0000256" key="1">
    <source>
        <dbReference type="SAM" id="MobiDB-lite"/>
    </source>
</evidence>
<name>A0ABR1WCB7_9PEZI</name>
<dbReference type="RefSeq" id="XP_066668621.1">
    <property type="nucleotide sequence ID" value="XM_066813279.1"/>
</dbReference>
<accession>A0ABR1WCB7</accession>
<organism evidence="2 3">
    <name type="scientific">Apiospora hydei</name>
    <dbReference type="NCBI Taxonomy" id="1337664"/>
    <lineage>
        <taxon>Eukaryota</taxon>
        <taxon>Fungi</taxon>
        <taxon>Dikarya</taxon>
        <taxon>Ascomycota</taxon>
        <taxon>Pezizomycotina</taxon>
        <taxon>Sordariomycetes</taxon>
        <taxon>Xylariomycetidae</taxon>
        <taxon>Amphisphaeriales</taxon>
        <taxon>Apiosporaceae</taxon>
        <taxon>Apiospora</taxon>
    </lineage>
</organism>
<evidence type="ECO:0000313" key="2">
    <source>
        <dbReference type="EMBL" id="KAK8081146.1"/>
    </source>
</evidence>
<sequence>MSRRSVSLGNPAPTEFAPSKPVMKMTLPDSLGDISSGISWDIPHLGEIDMSAASMPAEQVPRSSELSQPASPPPPPSSEPIPEEQEQEQRPASPAKRDDAPLSSAIDIILARSRMYAPATRAEHQPPWWTTRSEESAAAAEAARARLQDRQPPAGTELYLIYPADSCNAQQTRCVDKHLEDSVDAYAMQRSNLFEGVLFWRAFLTPSQLELIKAMQEVLKVEHQPSPKSPRTARPADEPNFTPQRENKQIMYRKPPAGRQLYHVEPRDRRDEPALRTLVDQLEAMAGGGGICTPRRLTGASGSGMPS</sequence>
<dbReference type="EMBL" id="JAQQWN010000006">
    <property type="protein sequence ID" value="KAK8081146.1"/>
    <property type="molecule type" value="Genomic_DNA"/>
</dbReference>
<feature type="compositionally biased region" description="Basic and acidic residues" evidence="1">
    <location>
        <begin position="262"/>
        <end position="273"/>
    </location>
</feature>
<comment type="caution">
    <text evidence="2">The sequence shown here is derived from an EMBL/GenBank/DDBJ whole genome shotgun (WGS) entry which is preliminary data.</text>
</comment>
<dbReference type="GeneID" id="92046339"/>
<feature type="region of interest" description="Disordered" evidence="1">
    <location>
        <begin position="222"/>
        <end position="273"/>
    </location>
</feature>
<feature type="compositionally biased region" description="Pro residues" evidence="1">
    <location>
        <begin position="70"/>
        <end position="79"/>
    </location>
</feature>
<protein>
    <submittedName>
        <fullName evidence="2">Uncharacterized protein</fullName>
    </submittedName>
</protein>
<evidence type="ECO:0000313" key="3">
    <source>
        <dbReference type="Proteomes" id="UP001433268"/>
    </source>
</evidence>
<dbReference type="Proteomes" id="UP001433268">
    <property type="component" value="Unassembled WGS sequence"/>
</dbReference>
<feature type="region of interest" description="Disordered" evidence="1">
    <location>
        <begin position="287"/>
        <end position="307"/>
    </location>
</feature>
<gene>
    <name evidence="2" type="ORF">PG997_008964</name>
</gene>
<feature type="region of interest" description="Disordered" evidence="1">
    <location>
        <begin position="1"/>
        <end position="102"/>
    </location>
</feature>
<keyword evidence="3" id="KW-1185">Reference proteome</keyword>
<reference evidence="2 3" key="1">
    <citation type="submission" date="2023-01" db="EMBL/GenBank/DDBJ databases">
        <title>Analysis of 21 Apiospora genomes using comparative genomics revels a genus with tremendous synthesis potential of carbohydrate active enzymes and secondary metabolites.</title>
        <authorList>
            <person name="Sorensen T."/>
        </authorList>
    </citation>
    <scope>NUCLEOTIDE SEQUENCE [LARGE SCALE GENOMIC DNA]</scope>
    <source>
        <strain evidence="2 3">CBS 114990</strain>
    </source>
</reference>
<proteinExistence type="predicted"/>